<keyword evidence="4" id="KW-0378">Hydrolase</keyword>
<dbReference type="InterPro" id="IPR036526">
    <property type="entry name" value="C-N_Hydrolase_sf"/>
</dbReference>
<comment type="similarity">
    <text evidence="1">Belongs to the carbon-nitrogen hydrolase superfamily. Nitrilase family.</text>
</comment>
<evidence type="ECO:0000256" key="2">
    <source>
        <dbReference type="SAM" id="MobiDB-lite"/>
    </source>
</evidence>
<dbReference type="InterPro" id="IPR044149">
    <property type="entry name" value="Nitrilases_CHs"/>
</dbReference>
<dbReference type="EMBL" id="AY487505">
    <property type="protein sequence ID" value="AAR97452.1"/>
    <property type="molecule type" value="Genomic_DNA"/>
</dbReference>
<reference evidence="4" key="1">
    <citation type="journal article" date="2004" name="Appl. Environ. Microbiol.">
        <title>Exploring nitrilase sequence space for enantioselective catalysis.</title>
        <authorList>
            <person name="Robertson D.E."/>
            <person name="Chaplin J.A."/>
            <person name="DeSantis G."/>
            <person name="Podar M."/>
            <person name="Madden M."/>
            <person name="Chi E."/>
            <person name="Richardson T."/>
            <person name="Milan A."/>
            <person name="Miller M."/>
            <person name="Weiner D.P."/>
            <person name="Wong K."/>
            <person name="McQuaid J."/>
            <person name="Farwell B."/>
            <person name="Preston L.A."/>
            <person name="Tan X."/>
            <person name="Snead M.A."/>
            <person name="Keller M."/>
            <person name="Mathur E."/>
            <person name="Kretz P.L."/>
            <person name="Burk M.J."/>
            <person name="Short J.M."/>
        </authorList>
    </citation>
    <scope>NUCLEOTIDE SEQUENCE</scope>
</reference>
<feature type="domain" description="CN hydrolase" evidence="3">
    <location>
        <begin position="4"/>
        <end position="276"/>
    </location>
</feature>
<dbReference type="PANTHER" id="PTHR46044:SF1">
    <property type="entry name" value="CN HYDROLASE DOMAIN-CONTAINING PROTEIN"/>
    <property type="match status" value="1"/>
</dbReference>
<evidence type="ECO:0000256" key="1">
    <source>
        <dbReference type="ARBA" id="ARBA00008129"/>
    </source>
</evidence>
<protein>
    <submittedName>
        <fullName evidence="4">Nitrilase</fullName>
        <ecNumber evidence="4">3.5.5.7</ecNumber>
    </submittedName>
</protein>
<dbReference type="AlphaFoldDB" id="Q6RWJ7"/>
<dbReference type="Pfam" id="PF00795">
    <property type="entry name" value="CN_hydrolase"/>
    <property type="match status" value="1"/>
</dbReference>
<dbReference type="CDD" id="cd07564">
    <property type="entry name" value="nitrilases_CHs"/>
    <property type="match status" value="1"/>
</dbReference>
<dbReference type="PROSITE" id="PS50263">
    <property type="entry name" value="CN_HYDROLASE"/>
    <property type="match status" value="1"/>
</dbReference>
<feature type="compositionally biased region" description="Basic and acidic residues" evidence="2">
    <location>
        <begin position="316"/>
        <end position="329"/>
    </location>
</feature>
<gene>
    <name evidence="4" type="ORF">BD5163</name>
</gene>
<dbReference type="SUPFAM" id="SSF56317">
    <property type="entry name" value="Carbon-nitrogen hydrolase"/>
    <property type="match status" value="1"/>
</dbReference>
<dbReference type="EC" id="3.5.5.7" evidence="4"/>
<sequence>MSTFKIATVQSAPVFMDREATIDKTCELIAEAAQDDDVRLVVFPEAFIPTYPDWVWRIPPGQHQMLADLYGELLEQSVTIPSLATERLCQAAKKAGVYVAVGLNERNTEASNATLYNTLLYIDAEGNLLGKHRKLVPTAPERMVWAQGDGSTLEVYETSFGKLSGLICWENYMPLARYALYAWGVQLYLAPTWDRGEPWLSTLRHIAKEGRVYVVGCSIALRKEDIPDRFEFKAKYYAEAGEWINKGDSVIVGPDGELIAGPLHKEQGILYAELDTRQMHAPKWNLDVAGHYARPDVFRLTVSKDGHPMLGVAQGPKHEPQDKTEVLEG</sequence>
<dbReference type="Gene3D" id="3.60.110.10">
    <property type="entry name" value="Carbon-nitrogen hydrolase"/>
    <property type="match status" value="1"/>
</dbReference>
<name>Q6RWJ7_9ZZZZ</name>
<accession>Q6RWJ7</accession>
<evidence type="ECO:0000313" key="4">
    <source>
        <dbReference type="EMBL" id="AAR97452.1"/>
    </source>
</evidence>
<evidence type="ECO:0000259" key="3">
    <source>
        <dbReference type="PROSITE" id="PS50263"/>
    </source>
</evidence>
<dbReference type="PANTHER" id="PTHR46044">
    <property type="entry name" value="NITRILASE"/>
    <property type="match status" value="1"/>
</dbReference>
<feature type="region of interest" description="Disordered" evidence="2">
    <location>
        <begin position="308"/>
        <end position="329"/>
    </location>
</feature>
<organism evidence="4">
    <name type="scientific">uncultured organism</name>
    <dbReference type="NCBI Taxonomy" id="155900"/>
    <lineage>
        <taxon>unclassified sequences</taxon>
        <taxon>environmental samples</taxon>
    </lineage>
</organism>
<dbReference type="InterPro" id="IPR003010">
    <property type="entry name" value="C-N_Hydrolase"/>
</dbReference>
<dbReference type="GO" id="GO:0018762">
    <property type="term" value="F:aliphatic nitrilase activity"/>
    <property type="evidence" value="ECO:0007669"/>
    <property type="project" value="UniProtKB-EC"/>
</dbReference>
<proteinExistence type="inferred from homology"/>